<dbReference type="PANTHER" id="PTHR11804:SF28">
    <property type="entry name" value="OLIGOENDOPEPTIDASE F"/>
    <property type="match status" value="1"/>
</dbReference>
<evidence type="ECO:0000313" key="1">
    <source>
        <dbReference type="EMBL" id="BBA93101.1"/>
    </source>
</evidence>
<dbReference type="PANTHER" id="PTHR11804">
    <property type="entry name" value="PROTEASE M3 THIMET OLIGOPEPTIDASE-RELATED"/>
    <property type="match status" value="1"/>
</dbReference>
<dbReference type="CDD" id="cd09606">
    <property type="entry name" value="M3B_PepF"/>
    <property type="match status" value="1"/>
</dbReference>
<dbReference type="EMBL" id="AP018400">
    <property type="protein sequence ID" value="BBA93101.1"/>
    <property type="molecule type" value="Genomic_DNA"/>
</dbReference>
<sequence length="588" mass="68734">MGRDLPNVFKKSKIVGNNAKETYMKFSEYTYTRPDYPVIKEEFTRLIADLEVATSPETTRSIILDITKILNLVDTQYNLWMIRHSIDMNDEFYNEETKFWNDYSPLFEELTTNYYRVITKTPFKTELADILPETFFKQAENKLKTFSSEVIPLFQKENQLTDEYSKLIAGAAIEFQGKTYNLSQLSPFGQSTNRDIRKAASEASTAYFVEKEADFDRVYDELVKVRTEIAHTLGFKDYVEYGYLKMNRFDYNRDMVKVYREEILKHIVPIVQNLRERQAKRLQVPSLKYYDLNLEFLDGNAVPQGDPDFILDQAQKMYHELSAETGEFFDFMVEHELLDLVAKTGKDSGGYCTYIPDYKSPFIFSNFNGTSGDIDVLTHEAGHAFQVYRSRWIQSPEVVWPTYETCEIHSMSMEFMTWPWMERFFKEQVDKYKFSHLAGTLLFLPYGVLVDHFQHEVYEHPEMTPAERKATWARLQAQYLPDRDYSDSEALSRGIFWYRQGHIFASPFYYIDYTLAQVCALQFWKRTQVDHDENAWEDYIRICDLGGTKSFLQVVAAANLQSPFKEGALESTAQAAANWLAAVNDTAF</sequence>
<dbReference type="SUPFAM" id="SSF55486">
    <property type="entry name" value="Metalloproteases ('zincins'), catalytic domain"/>
    <property type="match status" value="1"/>
</dbReference>
<reference evidence="1 2" key="1">
    <citation type="journal article" date="2018" name="Genome Biol. Evol.">
        <title>Complete Genome Sequence of Streptococcus ruminantium sp. nov. GUT-187T (=DSM 104980T =JCM 31869T), the Type Strain of S. ruminantium, and Comparison with Genome Sequences of Streptococcus suis Strains.</title>
        <authorList>
            <person name="Tohya M."/>
            <person name="Sekizaki T."/>
            <person name="Miyoshi-Akiyama T."/>
        </authorList>
    </citation>
    <scope>NUCLEOTIDE SEQUENCE [LARGE SCALE GENOMIC DNA]</scope>
    <source>
        <strain evidence="1 2">GUT187T</strain>
    </source>
</reference>
<proteinExistence type="predicted"/>
<dbReference type="NCBIfam" id="TIGR02289">
    <property type="entry name" value="M3_not_pepF"/>
    <property type="match status" value="1"/>
</dbReference>
<gene>
    <name evidence="1" type="ORF">SR187_7490</name>
</gene>
<name>A0A2Z5U0F9_9STRE</name>
<dbReference type="AlphaFoldDB" id="A0A2Z5U0F9"/>
<protein>
    <submittedName>
        <fullName evidence="1">M3 family oligoendopeptidase</fullName>
    </submittedName>
</protein>
<organism evidence="1 2">
    <name type="scientific">Streptococcus ruminantium</name>
    <dbReference type="NCBI Taxonomy" id="1917441"/>
    <lineage>
        <taxon>Bacteria</taxon>
        <taxon>Bacillati</taxon>
        <taxon>Bacillota</taxon>
        <taxon>Bacilli</taxon>
        <taxon>Lactobacillales</taxon>
        <taxon>Streptococcaceae</taxon>
        <taxon>Streptococcus</taxon>
    </lineage>
</organism>
<dbReference type="GO" id="GO:0006508">
    <property type="term" value="P:proteolysis"/>
    <property type="evidence" value="ECO:0007669"/>
    <property type="project" value="InterPro"/>
</dbReference>
<dbReference type="InterPro" id="IPR011976">
    <property type="entry name" value="Pept_M3B_oligopep-rel"/>
</dbReference>
<accession>A0A2Z5U0F9</accession>
<dbReference type="GO" id="GO:0006518">
    <property type="term" value="P:peptide metabolic process"/>
    <property type="evidence" value="ECO:0007669"/>
    <property type="project" value="TreeGrafter"/>
</dbReference>
<dbReference type="KEGG" id="srq:SR187_7490"/>
<dbReference type="Proteomes" id="UP000269331">
    <property type="component" value="Chromosome"/>
</dbReference>
<dbReference type="InterPro" id="IPR045090">
    <property type="entry name" value="Pept_M3A_M3B"/>
</dbReference>
<dbReference type="Gene3D" id="1.10.1370.30">
    <property type="match status" value="1"/>
</dbReference>
<dbReference type="GO" id="GO:0004222">
    <property type="term" value="F:metalloendopeptidase activity"/>
    <property type="evidence" value="ECO:0007669"/>
    <property type="project" value="InterPro"/>
</dbReference>
<evidence type="ECO:0000313" key="2">
    <source>
        <dbReference type="Proteomes" id="UP000269331"/>
    </source>
</evidence>